<evidence type="ECO:0000256" key="1">
    <source>
        <dbReference type="SAM" id="MobiDB-lite"/>
    </source>
</evidence>
<comment type="caution">
    <text evidence="2">The sequence shown here is derived from an EMBL/GenBank/DDBJ whole genome shotgun (WGS) entry which is preliminary data.</text>
</comment>
<proteinExistence type="predicted"/>
<sequence>MTENLTPLHLVQLIRGGQLTSQQIENLPATEDQAGLSRYLDQSLQLPPDQLKTGLGEYWQTLPAEEIALALDQSVKIALLALKEASLNPEKAVQLQAVADTFVSLYEQYSTPPTPTPAAPPTEMPAPSATPAELPPPSTPIQTAPLPPTPPPEAAVAPLPQVETPPPPIPEISPSPEAAPTPQPSAETTIQIPDNAT</sequence>
<accession>A0A1F5KU45</accession>
<feature type="compositionally biased region" description="Pro residues" evidence="1">
    <location>
        <begin position="163"/>
        <end position="183"/>
    </location>
</feature>
<organism evidence="2 3">
    <name type="scientific">Candidatus Daviesbacteria bacterium RIFCSPLOWO2_01_FULL_39_12</name>
    <dbReference type="NCBI Taxonomy" id="1797785"/>
    <lineage>
        <taxon>Bacteria</taxon>
        <taxon>Candidatus Daviesiibacteriota</taxon>
    </lineage>
</organism>
<dbReference type="AlphaFoldDB" id="A0A1F5KU45"/>
<name>A0A1F5KU45_9BACT</name>
<evidence type="ECO:0000313" key="3">
    <source>
        <dbReference type="Proteomes" id="UP000178565"/>
    </source>
</evidence>
<dbReference type="Proteomes" id="UP000178565">
    <property type="component" value="Unassembled WGS sequence"/>
</dbReference>
<feature type="compositionally biased region" description="Polar residues" evidence="1">
    <location>
        <begin position="184"/>
        <end position="197"/>
    </location>
</feature>
<feature type="compositionally biased region" description="Pro residues" evidence="1">
    <location>
        <begin position="133"/>
        <end position="153"/>
    </location>
</feature>
<feature type="region of interest" description="Disordered" evidence="1">
    <location>
        <begin position="110"/>
        <end position="197"/>
    </location>
</feature>
<evidence type="ECO:0000313" key="2">
    <source>
        <dbReference type="EMBL" id="OGE44344.1"/>
    </source>
</evidence>
<reference evidence="2 3" key="1">
    <citation type="journal article" date="2016" name="Nat. Commun.">
        <title>Thousands of microbial genomes shed light on interconnected biogeochemical processes in an aquifer system.</title>
        <authorList>
            <person name="Anantharaman K."/>
            <person name="Brown C.T."/>
            <person name="Hug L.A."/>
            <person name="Sharon I."/>
            <person name="Castelle C.J."/>
            <person name="Probst A.J."/>
            <person name="Thomas B.C."/>
            <person name="Singh A."/>
            <person name="Wilkins M.J."/>
            <person name="Karaoz U."/>
            <person name="Brodie E.L."/>
            <person name="Williams K.H."/>
            <person name="Hubbard S.S."/>
            <person name="Banfield J.F."/>
        </authorList>
    </citation>
    <scope>NUCLEOTIDE SEQUENCE [LARGE SCALE GENOMIC DNA]</scope>
</reference>
<dbReference type="STRING" id="1797785.A3B45_03630"/>
<dbReference type="EMBL" id="MFDM01000003">
    <property type="protein sequence ID" value="OGE44344.1"/>
    <property type="molecule type" value="Genomic_DNA"/>
</dbReference>
<protein>
    <submittedName>
        <fullName evidence="2">Uncharacterized protein</fullName>
    </submittedName>
</protein>
<feature type="compositionally biased region" description="Pro residues" evidence="1">
    <location>
        <begin position="112"/>
        <end position="124"/>
    </location>
</feature>
<gene>
    <name evidence="2" type="ORF">A3B45_03630</name>
</gene>